<keyword evidence="9" id="KW-0406">Ion transport</keyword>
<dbReference type="InterPro" id="IPR050818">
    <property type="entry name" value="KCNH_animal-type"/>
</dbReference>
<sequence>MIHPDAPWKRIWDLLIFFAITYFAIEVPLRIVLHYKIGAEVALYERIIQLFFMADVVLNFRTSYFQERVLITQERKVAIRYLSSWFLIDFLSAFPFDLFGGFFYQYFGLTDTLRILRLLRAIKVFELFRSLRLLAMGGNEEYQYKALEVINPITFRLTFFIYWTGLFAHWVACGWIKLNPMFLADKDGTTRYIRSLYWSVTTLTTIGYGDIVPTTNIQTVYTMCVMIVGVGIYGYVIGNISSILSNVDIGRVKFQEKLDTINAFLKYKKIPNHLSNRIRAYYINLWEYRHGIDEKDIWQELPTAIKIDISLFLHERLISVVPFFREATEELKREVVQELKPMAFMKGDLIFREGDVPHNMYFIAKGRVDIINEESGKTLTTLREGSFFGEMALVDDGLRTASARAASFCDLYTLAKDSFELVLQHHPSFARSVKEMARLRKIESKMKLKNYKVKRRA</sequence>
<dbReference type="GO" id="GO:0042391">
    <property type="term" value="P:regulation of membrane potential"/>
    <property type="evidence" value="ECO:0007669"/>
    <property type="project" value="TreeGrafter"/>
</dbReference>
<keyword evidence="16" id="KW-1185">Reference proteome</keyword>
<keyword evidence="7" id="KW-0630">Potassium</keyword>
<evidence type="ECO:0000256" key="11">
    <source>
        <dbReference type="ARBA" id="ARBA00023286"/>
    </source>
</evidence>
<evidence type="ECO:0000256" key="9">
    <source>
        <dbReference type="ARBA" id="ARBA00023065"/>
    </source>
</evidence>
<dbReference type="PROSITE" id="PS50042">
    <property type="entry name" value="CNMP_BINDING_3"/>
    <property type="match status" value="1"/>
</dbReference>
<evidence type="ECO:0000256" key="2">
    <source>
        <dbReference type="ARBA" id="ARBA00022448"/>
    </source>
</evidence>
<keyword evidence="11" id="KW-1071">Ligand-gated ion channel</keyword>
<dbReference type="PRINTS" id="PR01463">
    <property type="entry name" value="EAGCHANLFMLY"/>
</dbReference>
<keyword evidence="10 13" id="KW-0472">Membrane</keyword>
<keyword evidence="6" id="KW-0851">Voltage-gated channel</keyword>
<proteinExistence type="predicted"/>
<feature type="transmembrane region" description="Helical" evidence="13">
    <location>
        <begin position="153"/>
        <end position="176"/>
    </location>
</feature>
<evidence type="ECO:0000256" key="7">
    <source>
        <dbReference type="ARBA" id="ARBA00022958"/>
    </source>
</evidence>
<evidence type="ECO:0000256" key="4">
    <source>
        <dbReference type="ARBA" id="ARBA00022692"/>
    </source>
</evidence>
<evidence type="ECO:0000256" key="1">
    <source>
        <dbReference type="ARBA" id="ARBA00004141"/>
    </source>
</evidence>
<dbReference type="InterPro" id="IPR005821">
    <property type="entry name" value="Ion_trans_dom"/>
</dbReference>
<dbReference type="InterPro" id="IPR018488">
    <property type="entry name" value="cNMP-bd_CS"/>
</dbReference>
<keyword evidence="8 13" id="KW-1133">Transmembrane helix</keyword>
<dbReference type="GO" id="GO:0005886">
    <property type="term" value="C:plasma membrane"/>
    <property type="evidence" value="ECO:0007669"/>
    <property type="project" value="TreeGrafter"/>
</dbReference>
<feature type="transmembrane region" description="Helical" evidence="13">
    <location>
        <begin position="196"/>
        <end position="214"/>
    </location>
</feature>
<dbReference type="Pfam" id="PF00027">
    <property type="entry name" value="cNMP_binding"/>
    <property type="match status" value="1"/>
</dbReference>
<protein>
    <submittedName>
        <fullName evidence="15">Cyclic nucleotide-binding protein</fullName>
    </submittedName>
</protein>
<dbReference type="InterPro" id="IPR000595">
    <property type="entry name" value="cNMP-bd_dom"/>
</dbReference>
<feature type="transmembrane region" description="Helical" evidence="13">
    <location>
        <begin position="85"/>
        <end position="107"/>
    </location>
</feature>
<organism evidence="15 16">
    <name type="scientific">Leptospira ognonensis</name>
    <dbReference type="NCBI Taxonomy" id="2484945"/>
    <lineage>
        <taxon>Bacteria</taxon>
        <taxon>Pseudomonadati</taxon>
        <taxon>Spirochaetota</taxon>
        <taxon>Spirochaetia</taxon>
        <taxon>Leptospirales</taxon>
        <taxon>Leptospiraceae</taxon>
        <taxon>Leptospira</taxon>
    </lineage>
</organism>
<feature type="transmembrane region" description="Helical" evidence="13">
    <location>
        <begin position="12"/>
        <end position="35"/>
    </location>
</feature>
<comment type="caution">
    <text evidence="15">The sequence shown here is derived from an EMBL/GenBank/DDBJ whole genome shotgun (WGS) entry which is preliminary data.</text>
</comment>
<dbReference type="PROSITE" id="PS00889">
    <property type="entry name" value="CNMP_BINDING_2"/>
    <property type="match status" value="1"/>
</dbReference>
<dbReference type="Pfam" id="PF00520">
    <property type="entry name" value="Ion_trans"/>
    <property type="match status" value="1"/>
</dbReference>
<dbReference type="SUPFAM" id="SSF51206">
    <property type="entry name" value="cAMP-binding domain-like"/>
    <property type="match status" value="1"/>
</dbReference>
<dbReference type="FunFam" id="1.10.287.630:FF:000001">
    <property type="entry name" value="Cyclic nucleotide-gated channel alpha 3"/>
    <property type="match status" value="1"/>
</dbReference>
<reference evidence="15" key="1">
    <citation type="journal article" date="2019" name="PLoS Negl. Trop. Dis.">
        <title>Revisiting the worldwide diversity of Leptospira species in the environment.</title>
        <authorList>
            <person name="Vincent A.T."/>
            <person name="Schiettekatte O."/>
            <person name="Bourhy P."/>
            <person name="Veyrier F.J."/>
            <person name="Picardeau M."/>
        </authorList>
    </citation>
    <scope>NUCLEOTIDE SEQUENCE [LARGE SCALE GENOMIC DNA]</scope>
    <source>
        <strain evidence="15">201702476</strain>
    </source>
</reference>
<keyword evidence="12" id="KW-0407">Ion channel</keyword>
<dbReference type="Gene3D" id="2.60.120.10">
    <property type="entry name" value="Jelly Rolls"/>
    <property type="match status" value="1"/>
</dbReference>
<dbReference type="CDD" id="cd00038">
    <property type="entry name" value="CAP_ED"/>
    <property type="match status" value="1"/>
</dbReference>
<feature type="transmembrane region" description="Helical" evidence="13">
    <location>
        <begin position="220"/>
        <end position="244"/>
    </location>
</feature>
<evidence type="ECO:0000313" key="15">
    <source>
        <dbReference type="EMBL" id="TGL62721.1"/>
    </source>
</evidence>
<dbReference type="AlphaFoldDB" id="A0A4R9KC78"/>
<evidence type="ECO:0000256" key="8">
    <source>
        <dbReference type="ARBA" id="ARBA00022989"/>
    </source>
</evidence>
<dbReference type="EMBL" id="RQGD01000009">
    <property type="protein sequence ID" value="TGL62721.1"/>
    <property type="molecule type" value="Genomic_DNA"/>
</dbReference>
<keyword evidence="3" id="KW-0633">Potassium transport</keyword>
<feature type="domain" description="Cyclic nucleotide-binding" evidence="14">
    <location>
        <begin position="323"/>
        <end position="423"/>
    </location>
</feature>
<dbReference type="RefSeq" id="WP_135621727.1">
    <property type="nucleotide sequence ID" value="NZ_RQGD01000009.1"/>
</dbReference>
<dbReference type="OrthoDB" id="9799090at2"/>
<evidence type="ECO:0000256" key="12">
    <source>
        <dbReference type="ARBA" id="ARBA00023303"/>
    </source>
</evidence>
<evidence type="ECO:0000256" key="3">
    <source>
        <dbReference type="ARBA" id="ARBA00022538"/>
    </source>
</evidence>
<dbReference type="SMART" id="SM00100">
    <property type="entry name" value="cNMP"/>
    <property type="match status" value="1"/>
</dbReference>
<dbReference type="GO" id="GO:0005249">
    <property type="term" value="F:voltage-gated potassium channel activity"/>
    <property type="evidence" value="ECO:0007669"/>
    <property type="project" value="InterPro"/>
</dbReference>
<keyword evidence="5" id="KW-0631">Potassium channel</keyword>
<dbReference type="GO" id="GO:0034702">
    <property type="term" value="C:monoatomic ion channel complex"/>
    <property type="evidence" value="ECO:0007669"/>
    <property type="project" value="UniProtKB-KW"/>
</dbReference>
<dbReference type="SUPFAM" id="SSF81324">
    <property type="entry name" value="Voltage-gated potassium channels"/>
    <property type="match status" value="1"/>
</dbReference>
<dbReference type="InterPro" id="IPR018490">
    <property type="entry name" value="cNMP-bd_dom_sf"/>
</dbReference>
<dbReference type="Proteomes" id="UP000297693">
    <property type="component" value="Unassembled WGS sequence"/>
</dbReference>
<accession>A0A4R9KC78</accession>
<evidence type="ECO:0000256" key="13">
    <source>
        <dbReference type="SAM" id="Phobius"/>
    </source>
</evidence>
<evidence type="ECO:0000256" key="10">
    <source>
        <dbReference type="ARBA" id="ARBA00023136"/>
    </source>
</evidence>
<gene>
    <name evidence="15" type="ORF">EHQ58_02325</name>
</gene>
<keyword evidence="4 13" id="KW-0812">Transmembrane</keyword>
<dbReference type="Gene3D" id="1.10.287.70">
    <property type="match status" value="1"/>
</dbReference>
<dbReference type="PANTHER" id="PTHR10217:SF435">
    <property type="entry name" value="POTASSIUM VOLTAGE-GATED CHANNEL PROTEIN EAG"/>
    <property type="match status" value="1"/>
</dbReference>
<evidence type="ECO:0000259" key="14">
    <source>
        <dbReference type="PROSITE" id="PS50042"/>
    </source>
</evidence>
<dbReference type="InterPro" id="IPR003938">
    <property type="entry name" value="K_chnl_volt-dep_EAG/ELK/ERG"/>
</dbReference>
<name>A0A4R9KC78_9LEPT</name>
<dbReference type="InterPro" id="IPR014710">
    <property type="entry name" value="RmlC-like_jellyroll"/>
</dbReference>
<evidence type="ECO:0000256" key="5">
    <source>
        <dbReference type="ARBA" id="ARBA00022826"/>
    </source>
</evidence>
<keyword evidence="2" id="KW-0813">Transport</keyword>
<evidence type="ECO:0000256" key="6">
    <source>
        <dbReference type="ARBA" id="ARBA00022882"/>
    </source>
</evidence>
<dbReference type="PANTHER" id="PTHR10217">
    <property type="entry name" value="VOLTAGE AND LIGAND GATED POTASSIUM CHANNEL"/>
    <property type="match status" value="1"/>
</dbReference>
<comment type="subcellular location">
    <subcellularLocation>
        <location evidence="1">Membrane</location>
        <topology evidence="1">Multi-pass membrane protein</topology>
    </subcellularLocation>
</comment>
<dbReference type="Gene3D" id="1.10.287.630">
    <property type="entry name" value="Helix hairpin bin"/>
    <property type="match status" value="1"/>
</dbReference>
<evidence type="ECO:0000313" key="16">
    <source>
        <dbReference type="Proteomes" id="UP000297693"/>
    </source>
</evidence>